<dbReference type="Gene3D" id="1.20.1720.10">
    <property type="entry name" value="Multidrug resistance protein D"/>
    <property type="match status" value="1"/>
</dbReference>
<dbReference type="InterPro" id="IPR020846">
    <property type="entry name" value="MFS_dom"/>
</dbReference>
<feature type="transmembrane region" description="Helical" evidence="9">
    <location>
        <begin position="684"/>
        <end position="706"/>
    </location>
</feature>
<accession>A0ABS2A4J3</accession>
<dbReference type="Pfam" id="PF07690">
    <property type="entry name" value="MFS_1"/>
    <property type="match status" value="1"/>
</dbReference>
<feature type="compositionally biased region" description="Gly residues" evidence="8">
    <location>
        <begin position="123"/>
        <end position="134"/>
    </location>
</feature>
<feature type="transmembrane region" description="Helical" evidence="9">
    <location>
        <begin position="847"/>
        <end position="867"/>
    </location>
</feature>
<feature type="compositionally biased region" description="Basic residues" evidence="8">
    <location>
        <begin position="295"/>
        <end position="304"/>
    </location>
</feature>
<feature type="region of interest" description="Disordered" evidence="8">
    <location>
        <begin position="154"/>
        <end position="386"/>
    </location>
</feature>
<evidence type="ECO:0000256" key="3">
    <source>
        <dbReference type="ARBA" id="ARBA00022448"/>
    </source>
</evidence>
<comment type="caution">
    <text evidence="11">The sequence shown here is derived from an EMBL/GenBank/DDBJ whole genome shotgun (WGS) entry which is preliminary data.</text>
</comment>
<evidence type="ECO:0000259" key="10">
    <source>
        <dbReference type="PROSITE" id="PS50850"/>
    </source>
</evidence>
<dbReference type="PANTHER" id="PTHR42718:SF9">
    <property type="entry name" value="MAJOR FACILITATOR SUPERFAMILY MULTIDRUG TRANSPORTER MFSC"/>
    <property type="match status" value="1"/>
</dbReference>
<feature type="transmembrane region" description="Helical" evidence="9">
    <location>
        <begin position="747"/>
        <end position="767"/>
    </location>
</feature>
<reference evidence="11 12" key="1">
    <citation type="submission" date="2021-01" db="EMBL/GenBank/DDBJ databases">
        <title>Actinoplanes sp. nov. LDG1-06 isolated from lichen.</title>
        <authorList>
            <person name="Saeng-In P."/>
            <person name="Phongsopitanun W."/>
            <person name="Kanchanasin P."/>
            <person name="Yuki M."/>
            <person name="Kudo T."/>
            <person name="Ohkuma M."/>
            <person name="Tanasupawat S."/>
        </authorList>
    </citation>
    <scope>NUCLEOTIDE SEQUENCE [LARGE SCALE GENOMIC DNA]</scope>
    <source>
        <strain evidence="11 12">LDG1-06</strain>
    </source>
</reference>
<feature type="compositionally biased region" description="Basic residues" evidence="8">
    <location>
        <begin position="100"/>
        <end position="115"/>
    </location>
</feature>
<evidence type="ECO:0000313" key="12">
    <source>
        <dbReference type="Proteomes" id="UP000632138"/>
    </source>
</evidence>
<dbReference type="InterPro" id="IPR011701">
    <property type="entry name" value="MFS"/>
</dbReference>
<evidence type="ECO:0000256" key="9">
    <source>
        <dbReference type="SAM" id="Phobius"/>
    </source>
</evidence>
<feature type="transmembrane region" description="Helical" evidence="9">
    <location>
        <begin position="819"/>
        <end position="841"/>
    </location>
</feature>
<feature type="transmembrane region" description="Helical" evidence="9">
    <location>
        <begin position="718"/>
        <end position="735"/>
    </location>
</feature>
<feature type="compositionally biased region" description="Low complexity" evidence="8">
    <location>
        <begin position="241"/>
        <end position="255"/>
    </location>
</feature>
<feature type="region of interest" description="Disordered" evidence="8">
    <location>
        <begin position="1"/>
        <end position="32"/>
    </location>
</feature>
<feature type="compositionally biased region" description="Basic and acidic residues" evidence="8">
    <location>
        <begin position="202"/>
        <end position="218"/>
    </location>
</feature>
<keyword evidence="3" id="KW-0813">Transport</keyword>
<feature type="transmembrane region" description="Helical" evidence="9">
    <location>
        <begin position="584"/>
        <end position="604"/>
    </location>
</feature>
<evidence type="ECO:0000256" key="1">
    <source>
        <dbReference type="ARBA" id="ARBA00004651"/>
    </source>
</evidence>
<dbReference type="InterPro" id="IPR004638">
    <property type="entry name" value="EmrB-like"/>
</dbReference>
<dbReference type="PROSITE" id="PS50850">
    <property type="entry name" value="MFS"/>
    <property type="match status" value="1"/>
</dbReference>
<dbReference type="Gene3D" id="1.20.1250.20">
    <property type="entry name" value="MFS general substrate transporter like domains"/>
    <property type="match status" value="1"/>
</dbReference>
<feature type="compositionally biased region" description="Basic and acidic residues" evidence="8">
    <location>
        <begin position="320"/>
        <end position="332"/>
    </location>
</feature>
<keyword evidence="4" id="KW-1003">Cell membrane</keyword>
<keyword evidence="12" id="KW-1185">Reference proteome</keyword>
<feature type="transmembrane region" description="Helical" evidence="9">
    <location>
        <begin position="551"/>
        <end position="572"/>
    </location>
</feature>
<evidence type="ECO:0000256" key="4">
    <source>
        <dbReference type="ARBA" id="ARBA00022475"/>
    </source>
</evidence>
<feature type="region of interest" description="Disordered" evidence="8">
    <location>
        <begin position="74"/>
        <end position="134"/>
    </location>
</feature>
<feature type="transmembrane region" description="Helical" evidence="9">
    <location>
        <begin position="498"/>
        <end position="520"/>
    </location>
</feature>
<name>A0ABS2A4J3_9ACTN</name>
<dbReference type="InterPro" id="IPR036259">
    <property type="entry name" value="MFS_trans_sf"/>
</dbReference>
<evidence type="ECO:0000256" key="7">
    <source>
        <dbReference type="ARBA" id="ARBA00023136"/>
    </source>
</evidence>
<evidence type="ECO:0000256" key="8">
    <source>
        <dbReference type="SAM" id="MobiDB-lite"/>
    </source>
</evidence>
<evidence type="ECO:0000313" key="11">
    <source>
        <dbReference type="EMBL" id="MBM2614761.1"/>
    </source>
</evidence>
<feature type="transmembrane region" description="Helical" evidence="9">
    <location>
        <begin position="640"/>
        <end position="663"/>
    </location>
</feature>
<feature type="transmembrane region" description="Helical" evidence="9">
    <location>
        <begin position="773"/>
        <end position="798"/>
    </location>
</feature>
<proteinExistence type="inferred from homology"/>
<evidence type="ECO:0000256" key="2">
    <source>
        <dbReference type="ARBA" id="ARBA00008537"/>
    </source>
</evidence>
<keyword evidence="5 9" id="KW-0812">Transmembrane</keyword>
<keyword evidence="6 9" id="KW-1133">Transmembrane helix</keyword>
<feature type="transmembrane region" description="Helical" evidence="9">
    <location>
        <begin position="466"/>
        <end position="486"/>
    </location>
</feature>
<gene>
    <name evidence="11" type="ORF">JIG36_04225</name>
</gene>
<feature type="transmembrane region" description="Helical" evidence="9">
    <location>
        <begin position="616"/>
        <end position="634"/>
    </location>
</feature>
<sequence length="883" mass="92652">MPLATSAATSWSRVSSSVRTTSTGGGTERTPHTWTTVLRPRQVSAEHVRAHANSACERRSFPLPVASFPGRGFRFRTAPGGATGAETRAAPPRTEPGTAARRKVRRAAPHHRARKPAPPSAGRSGGGDAAQGGLGGQFPAVLGIGDVVLEGPQRQRRIGGQPAPADRLGSRHQRPEQAARPRVGRPDEPDRDDRPPLPARRGRGERDPRHEVGEREPPVVHPLGPDHQLPRHQPQQHDQENQQNQGQGTEQGGRQILAPRGGDGRVDPAGEGDQSERRAQHVGGATVVPEDQTRRRPAHTRRVRPSPPAAVGEHAQGRHVSQERGQAREEQRLAGIVVEDLPGGPGGGQQGQRAEIEDAEQQAAGSAVPGPLGRPGRGVREDLHRSPKCRAARNIVTLSTARGRPGTGPRRGRNRIVPDLSPRRRALVLAICCLSLFIVGLDNTIVNIALPALRSDLETSVSGLQWVIDAYTLVLASLLILAGSTADRVGRRRTFQTGLALFTLGSLLCSVAPGLGWLIAFRMVQAVGGSMLNPVAMSIITNTFTEPRERARAIGVWGGVVGLSMALGPLVGGVLVESLGWRSIFWLNVPVGIGAIVLTALFVPESRSPRPRRIDPVGQALVLVLLASVTYGIIEGPGSGWGSAEIVGCFALGAAALTALLVYEPRRPEPLLDLRFFRSVPFSGATVIAVSAFGALAGFLFLNTLYLQDVRGLSALHAGLWTLPMAAMTAVFAPLSGRLVAARGTRLPLIVAGSAMTLAMLPLTRLTDSTPTALLLGCYLLFGIGFGLVNAPITNTAVSGMPRAQAGVAAAIASTSRQVGGSLGVAVIGAAVVSGSSSAGFAQASHAGWWIVVGCGLAVLLLGLLTTSSRARATADRVVTVPA</sequence>
<dbReference type="Proteomes" id="UP000632138">
    <property type="component" value="Unassembled WGS sequence"/>
</dbReference>
<feature type="compositionally biased region" description="Basic and acidic residues" evidence="8">
    <location>
        <begin position="262"/>
        <end position="279"/>
    </location>
</feature>
<comment type="similarity">
    <text evidence="2">Belongs to the major facilitator superfamily. EmrB family.</text>
</comment>
<comment type="subcellular location">
    <subcellularLocation>
        <location evidence="1">Cell membrane</location>
        <topology evidence="1">Multi-pass membrane protein</topology>
    </subcellularLocation>
</comment>
<dbReference type="NCBIfam" id="TIGR00711">
    <property type="entry name" value="efflux_EmrB"/>
    <property type="match status" value="1"/>
</dbReference>
<keyword evidence="7 9" id="KW-0472">Membrane</keyword>
<feature type="compositionally biased region" description="Low complexity" evidence="8">
    <location>
        <begin position="1"/>
        <end position="22"/>
    </location>
</feature>
<feature type="domain" description="Major facilitator superfamily (MFS) profile" evidence="10">
    <location>
        <begin position="428"/>
        <end position="871"/>
    </location>
</feature>
<dbReference type="PANTHER" id="PTHR42718">
    <property type="entry name" value="MAJOR FACILITATOR SUPERFAMILY MULTIDRUG TRANSPORTER MFSC"/>
    <property type="match status" value="1"/>
</dbReference>
<evidence type="ECO:0000256" key="6">
    <source>
        <dbReference type="ARBA" id="ARBA00022989"/>
    </source>
</evidence>
<feature type="compositionally biased region" description="Basic and acidic residues" evidence="8">
    <location>
        <begin position="173"/>
        <end position="195"/>
    </location>
</feature>
<protein>
    <submittedName>
        <fullName evidence="11">DHA2 family efflux MFS transporter permease subunit</fullName>
    </submittedName>
</protein>
<dbReference type="CDD" id="cd17321">
    <property type="entry name" value="MFS_MMR_MDR_like"/>
    <property type="match status" value="1"/>
</dbReference>
<organism evidence="11 12">
    <name type="scientific">Paractinoplanes ovalisporus</name>
    <dbReference type="NCBI Taxonomy" id="2810368"/>
    <lineage>
        <taxon>Bacteria</taxon>
        <taxon>Bacillati</taxon>
        <taxon>Actinomycetota</taxon>
        <taxon>Actinomycetes</taxon>
        <taxon>Micromonosporales</taxon>
        <taxon>Micromonosporaceae</taxon>
        <taxon>Paractinoplanes</taxon>
    </lineage>
</organism>
<feature type="transmembrane region" description="Helical" evidence="9">
    <location>
        <begin position="426"/>
        <end position="446"/>
    </location>
</feature>
<dbReference type="SUPFAM" id="SSF103473">
    <property type="entry name" value="MFS general substrate transporter"/>
    <property type="match status" value="1"/>
</dbReference>
<dbReference type="EMBL" id="JAENHP010000001">
    <property type="protein sequence ID" value="MBM2614761.1"/>
    <property type="molecule type" value="Genomic_DNA"/>
</dbReference>
<evidence type="ECO:0000256" key="5">
    <source>
        <dbReference type="ARBA" id="ARBA00022692"/>
    </source>
</evidence>